<organism evidence="10 11">
    <name type="scientific">Providencia heimbachae ATCC 35613</name>
    <dbReference type="NCBI Taxonomy" id="1354272"/>
    <lineage>
        <taxon>Bacteria</taxon>
        <taxon>Pseudomonadati</taxon>
        <taxon>Pseudomonadota</taxon>
        <taxon>Gammaproteobacteria</taxon>
        <taxon>Enterobacterales</taxon>
        <taxon>Morganellaceae</taxon>
        <taxon>Providencia</taxon>
    </lineage>
</organism>
<dbReference type="Proteomes" id="UP000078224">
    <property type="component" value="Unassembled WGS sequence"/>
</dbReference>
<feature type="domain" description="NlpC/P60" evidence="9">
    <location>
        <begin position="86"/>
        <end position="223"/>
    </location>
</feature>
<keyword evidence="11" id="KW-1185">Reference proteome</keyword>
<gene>
    <name evidence="10" type="ORF">M998_3818</name>
</gene>
<dbReference type="InterPro" id="IPR028090">
    <property type="entry name" value="JAB_dom_prok"/>
</dbReference>
<evidence type="ECO:0000256" key="2">
    <source>
        <dbReference type="ARBA" id="ARBA00022670"/>
    </source>
</evidence>
<accession>A0A1B7JGR0</accession>
<sequence length="242" mass="27927">MLENHILVHAKSMAPQESCGLVIMQGEIEKYIPCKNNHADPENYFSISVEDYIQASQLGEVIAIVHSHPDGQPYLSSADRAHQLKTHLPWWLVCDEKIIKFDCVPRLLGREFIHGGTDCYGLFRDAYHLAGYPLPEFKRNDNWWKQGKELYLDNLAVNSFKQVKRDIQAGDIILCCYASSRANHAAIYLGDQTILHHVPNQLSKREVYNERWQKMTHSIWRYRNWQPSAFTGICNDLAVDSI</sequence>
<evidence type="ECO:0000256" key="5">
    <source>
        <dbReference type="ARBA" id="ARBA00022807"/>
    </source>
</evidence>
<dbReference type="InterPro" id="IPR037518">
    <property type="entry name" value="MPN"/>
</dbReference>
<dbReference type="OrthoDB" id="1494599at2"/>
<dbReference type="SUPFAM" id="SSF102712">
    <property type="entry name" value="JAB1/MPN domain"/>
    <property type="match status" value="1"/>
</dbReference>
<keyword evidence="7" id="KW-0482">Metalloprotease</keyword>
<evidence type="ECO:0000259" key="9">
    <source>
        <dbReference type="PROSITE" id="PS51935"/>
    </source>
</evidence>
<dbReference type="GO" id="GO:0006508">
    <property type="term" value="P:proteolysis"/>
    <property type="evidence" value="ECO:0007669"/>
    <property type="project" value="UniProtKB-KW"/>
</dbReference>
<dbReference type="GO" id="GO:0008270">
    <property type="term" value="F:zinc ion binding"/>
    <property type="evidence" value="ECO:0007669"/>
    <property type="project" value="TreeGrafter"/>
</dbReference>
<dbReference type="PANTHER" id="PTHR34858:SF1">
    <property type="entry name" value="CYSO-CYSTEINE PEPTIDASE"/>
    <property type="match status" value="1"/>
</dbReference>
<dbReference type="SUPFAM" id="SSF54001">
    <property type="entry name" value="Cysteine proteinases"/>
    <property type="match status" value="1"/>
</dbReference>
<evidence type="ECO:0000256" key="1">
    <source>
        <dbReference type="ARBA" id="ARBA00007074"/>
    </source>
</evidence>
<dbReference type="PROSITE" id="PS51935">
    <property type="entry name" value="NLPC_P60"/>
    <property type="match status" value="1"/>
</dbReference>
<protein>
    <submittedName>
        <fullName evidence="10">Phage tail assembly protein</fullName>
    </submittedName>
</protein>
<comment type="caution">
    <text evidence="10">The sequence shown here is derived from an EMBL/GenBank/DDBJ whole genome shotgun (WGS) entry which is preliminary data.</text>
</comment>
<evidence type="ECO:0000256" key="4">
    <source>
        <dbReference type="ARBA" id="ARBA00022801"/>
    </source>
</evidence>
<evidence type="ECO:0000256" key="7">
    <source>
        <dbReference type="ARBA" id="ARBA00023049"/>
    </source>
</evidence>
<dbReference type="PANTHER" id="PTHR34858">
    <property type="entry name" value="CYSO-CYSTEINE PEPTIDASE"/>
    <property type="match status" value="1"/>
</dbReference>
<comment type="similarity">
    <text evidence="1">Belongs to the peptidase C40 family.</text>
</comment>
<feature type="domain" description="MPN" evidence="8">
    <location>
        <begin position="1"/>
        <end position="129"/>
    </location>
</feature>
<evidence type="ECO:0000256" key="6">
    <source>
        <dbReference type="ARBA" id="ARBA00022833"/>
    </source>
</evidence>
<evidence type="ECO:0000313" key="10">
    <source>
        <dbReference type="EMBL" id="OAT47015.1"/>
    </source>
</evidence>
<keyword evidence="4" id="KW-0378">Hydrolase</keyword>
<dbReference type="PATRIC" id="fig|1354272.4.peg.3906"/>
<dbReference type="GO" id="GO:0008234">
    <property type="term" value="F:cysteine-type peptidase activity"/>
    <property type="evidence" value="ECO:0007669"/>
    <property type="project" value="UniProtKB-KW"/>
</dbReference>
<dbReference type="PROSITE" id="PS50249">
    <property type="entry name" value="MPN"/>
    <property type="match status" value="1"/>
</dbReference>
<dbReference type="GO" id="GO:0008235">
    <property type="term" value="F:metalloexopeptidase activity"/>
    <property type="evidence" value="ECO:0007669"/>
    <property type="project" value="TreeGrafter"/>
</dbReference>
<evidence type="ECO:0000256" key="3">
    <source>
        <dbReference type="ARBA" id="ARBA00022723"/>
    </source>
</evidence>
<name>A0A1B7JGR0_9GAMM</name>
<dbReference type="InterPro" id="IPR038765">
    <property type="entry name" value="Papain-like_cys_pep_sf"/>
</dbReference>
<evidence type="ECO:0000313" key="11">
    <source>
        <dbReference type="Proteomes" id="UP000078224"/>
    </source>
</evidence>
<dbReference type="AlphaFoldDB" id="A0A1B7JGR0"/>
<dbReference type="Gene3D" id="3.40.140.10">
    <property type="entry name" value="Cytidine Deaminase, domain 2"/>
    <property type="match status" value="1"/>
</dbReference>
<dbReference type="EMBL" id="LXEW01000053">
    <property type="protein sequence ID" value="OAT47015.1"/>
    <property type="molecule type" value="Genomic_DNA"/>
</dbReference>
<keyword evidence="2" id="KW-0645">Protease</keyword>
<reference evidence="10 11" key="1">
    <citation type="submission" date="2016-04" db="EMBL/GenBank/DDBJ databases">
        <title>ATOL: Assembling a taxonomically balanced genome-scale reconstruction of the evolutionary history of the Enterobacteriaceae.</title>
        <authorList>
            <person name="Plunkett G.III."/>
            <person name="Neeno-Eckwall E.C."/>
            <person name="Glasner J.D."/>
            <person name="Perna N.T."/>
        </authorList>
    </citation>
    <scope>NUCLEOTIDE SEQUENCE [LARGE SCALE GENOMIC DNA]</scope>
    <source>
        <strain evidence="10 11">ATCC 35613</strain>
    </source>
</reference>
<evidence type="ECO:0000259" key="8">
    <source>
        <dbReference type="PROSITE" id="PS50249"/>
    </source>
</evidence>
<keyword evidence="5" id="KW-0788">Thiol protease</keyword>
<dbReference type="Gene3D" id="3.90.1720.10">
    <property type="entry name" value="endopeptidase domain like (from Nostoc punctiforme)"/>
    <property type="match status" value="1"/>
</dbReference>
<dbReference type="Pfam" id="PF14464">
    <property type="entry name" value="Prok-JAB"/>
    <property type="match status" value="1"/>
</dbReference>
<keyword evidence="3" id="KW-0479">Metal-binding</keyword>
<proteinExistence type="inferred from homology"/>
<dbReference type="Pfam" id="PF00877">
    <property type="entry name" value="NLPC_P60"/>
    <property type="match status" value="1"/>
</dbReference>
<dbReference type="CDD" id="cd08073">
    <property type="entry name" value="MPN_NLPC_P60"/>
    <property type="match status" value="1"/>
</dbReference>
<dbReference type="InterPro" id="IPR000064">
    <property type="entry name" value="NLP_P60_dom"/>
</dbReference>
<keyword evidence="6" id="KW-0862">Zinc</keyword>
<dbReference type="InterPro" id="IPR051929">
    <property type="entry name" value="VirAsm_ModProt"/>
</dbReference>